<dbReference type="EMBL" id="JANIDX010000002">
    <property type="protein sequence ID" value="MCX5619462.1"/>
    <property type="molecule type" value="Genomic_DNA"/>
</dbReference>
<dbReference type="RefSeq" id="WP_266137492.1">
    <property type="nucleotide sequence ID" value="NZ_JANIDX010000002.1"/>
</dbReference>
<sequence length="199" mass="21013">MNIKRGMFLAFCVATGAIASSASSWAADGTQATPVVISGSAAAWTYRCVFPADNLSQGPQVCLAQQALTVQGDKGKTEALGAVILARATENVTTTPLTRRPWRLTAMVPLTLSLKTDVRVVLDDNPPIKLSWQSCATAGCMASLDLSADQVTRLRVGKTGHIIADKVGGGTLTINFALDGSNAALHQLDSWIQKSPFRQ</sequence>
<dbReference type="Pfam" id="PF06776">
    <property type="entry name" value="IalB"/>
    <property type="match status" value="1"/>
</dbReference>
<feature type="signal peptide" evidence="1">
    <location>
        <begin position="1"/>
        <end position="26"/>
    </location>
</feature>
<dbReference type="InterPro" id="IPR038696">
    <property type="entry name" value="IalB_sf"/>
</dbReference>
<evidence type="ECO:0000313" key="3">
    <source>
        <dbReference type="Proteomes" id="UP001165575"/>
    </source>
</evidence>
<comment type="caution">
    <text evidence="2">The sequence shown here is derived from an EMBL/GenBank/DDBJ whole genome shotgun (WGS) entry which is preliminary data.</text>
</comment>
<keyword evidence="3" id="KW-1185">Reference proteome</keyword>
<evidence type="ECO:0000256" key="1">
    <source>
        <dbReference type="SAM" id="SignalP"/>
    </source>
</evidence>
<accession>A0ABT3WK34</accession>
<protein>
    <submittedName>
        <fullName evidence="2">Invasion associated locus B family protein</fullName>
    </submittedName>
</protein>
<gene>
    <name evidence="2" type="ORF">NQF89_03380</name>
</gene>
<keyword evidence="1" id="KW-0732">Signal</keyword>
<organism evidence="2 3">
    <name type="scientific">Bombella pollinis</name>
    <dbReference type="NCBI Taxonomy" id="2967337"/>
    <lineage>
        <taxon>Bacteria</taxon>
        <taxon>Pseudomonadati</taxon>
        <taxon>Pseudomonadota</taxon>
        <taxon>Alphaproteobacteria</taxon>
        <taxon>Acetobacterales</taxon>
        <taxon>Acetobacteraceae</taxon>
        <taxon>Bombella</taxon>
    </lineage>
</organism>
<dbReference type="Proteomes" id="UP001165575">
    <property type="component" value="Unassembled WGS sequence"/>
</dbReference>
<proteinExistence type="predicted"/>
<dbReference type="Gene3D" id="2.60.40.1880">
    <property type="entry name" value="Invasion associated locus B (IalB) protein"/>
    <property type="match status" value="1"/>
</dbReference>
<reference evidence="2 3" key="1">
    <citation type="submission" date="2022-07" db="EMBL/GenBank/DDBJ databases">
        <title>Bombella genomes.</title>
        <authorList>
            <person name="Harer L."/>
            <person name="Styblova S."/>
            <person name="Ehrmann M."/>
        </authorList>
    </citation>
    <scope>NUCLEOTIDE SEQUENCE [LARGE SCALE GENOMIC DNA]</scope>
    <source>
        <strain evidence="2 3">TMW 2.2556</strain>
    </source>
</reference>
<dbReference type="InterPro" id="IPR010642">
    <property type="entry name" value="Invasion_prot_B"/>
</dbReference>
<feature type="chain" id="PRO_5045447140" evidence="1">
    <location>
        <begin position="27"/>
        <end position="199"/>
    </location>
</feature>
<evidence type="ECO:0000313" key="2">
    <source>
        <dbReference type="EMBL" id="MCX5619462.1"/>
    </source>
</evidence>
<name>A0ABT3WK34_9PROT</name>